<dbReference type="PANTHER" id="PTHR36439">
    <property type="entry name" value="BLL4334 PROTEIN"/>
    <property type="match status" value="1"/>
</dbReference>
<dbReference type="Pfam" id="PF08002">
    <property type="entry name" value="DUF1697"/>
    <property type="match status" value="1"/>
</dbReference>
<gene>
    <name evidence="1" type="ORF">HF576_14405</name>
</gene>
<evidence type="ECO:0000313" key="2">
    <source>
        <dbReference type="Proteomes" id="UP001429745"/>
    </source>
</evidence>
<comment type="caution">
    <text evidence="1">The sequence shown here is derived from an EMBL/GenBank/DDBJ whole genome shotgun (WGS) entry which is preliminary data.</text>
</comment>
<proteinExistence type="predicted"/>
<accession>A0ABX1KI56</accession>
<protein>
    <submittedName>
        <fullName evidence="1">DUF1697 domain-containing protein</fullName>
    </submittedName>
</protein>
<dbReference type="InterPro" id="IPR012545">
    <property type="entry name" value="DUF1697"/>
</dbReference>
<dbReference type="Gene3D" id="3.30.70.1280">
    <property type="entry name" value="SP0830-like domains"/>
    <property type="match status" value="1"/>
</dbReference>
<organism evidence="1 2">
    <name type="scientific">Microbacterium salsuginis</name>
    <dbReference type="NCBI Taxonomy" id="2722803"/>
    <lineage>
        <taxon>Bacteria</taxon>
        <taxon>Bacillati</taxon>
        <taxon>Actinomycetota</taxon>
        <taxon>Actinomycetes</taxon>
        <taxon>Micrococcales</taxon>
        <taxon>Microbacteriaceae</taxon>
        <taxon>Microbacterium</taxon>
    </lineage>
</organism>
<dbReference type="EMBL" id="JABACI010000004">
    <property type="protein sequence ID" value="NLP85041.1"/>
    <property type="molecule type" value="Genomic_DNA"/>
</dbReference>
<name>A0ABX1KI56_9MICO</name>
<keyword evidence="2" id="KW-1185">Reference proteome</keyword>
<sequence>MPTYVAFLRAINLGAKRVFPKGDIRRVVEEAGFTDVETHINTGNVRLSTPMRSRAKIEAALEKAFAADRGFEVPTMVFTTTELAAIAREARKLSDERPGLARHYVYLMKDELPDETVARIASLASVPTAPPLAAGASSGASGRVGPAGEVVVRGRAAHALLGPGYQTGSVDPLNAAKLLGVATNRNLTVITALAAKWC</sequence>
<evidence type="ECO:0000313" key="1">
    <source>
        <dbReference type="EMBL" id="NLP85041.1"/>
    </source>
</evidence>
<reference evidence="1 2" key="1">
    <citation type="submission" date="2020-04" db="EMBL/GenBank/DDBJ databases">
        <title>CFH 90308 Microbacterium sp.</title>
        <authorList>
            <person name="Nie G."/>
            <person name="Ming H."/>
            <person name="Xia T."/>
        </authorList>
    </citation>
    <scope>NUCLEOTIDE SEQUENCE [LARGE SCALE GENOMIC DNA]</scope>
    <source>
        <strain evidence="1 2">CFH 90308</strain>
    </source>
</reference>
<dbReference type="SUPFAM" id="SSF160379">
    <property type="entry name" value="SP0830-like"/>
    <property type="match status" value="1"/>
</dbReference>
<dbReference type="PANTHER" id="PTHR36439:SF1">
    <property type="entry name" value="DUF1697 DOMAIN-CONTAINING PROTEIN"/>
    <property type="match status" value="1"/>
</dbReference>
<dbReference type="Proteomes" id="UP001429745">
    <property type="component" value="Unassembled WGS sequence"/>
</dbReference>
<dbReference type="RefSeq" id="WP_168913484.1">
    <property type="nucleotide sequence ID" value="NZ_JABACI010000004.1"/>
</dbReference>